<dbReference type="HOGENOM" id="CLU_041548_0_0_9"/>
<evidence type="ECO:0000259" key="2">
    <source>
        <dbReference type="PROSITE" id="PS50943"/>
    </source>
</evidence>
<dbReference type="Gene3D" id="1.10.260.40">
    <property type="entry name" value="lambda repressor-like DNA-binding domains"/>
    <property type="match status" value="1"/>
</dbReference>
<dbReference type="SMART" id="SM00530">
    <property type="entry name" value="HTH_XRE"/>
    <property type="match status" value="1"/>
</dbReference>
<protein>
    <submittedName>
        <fullName evidence="3">Periplasmic molybdate-binding protein</fullName>
    </submittedName>
</protein>
<dbReference type="AlphaFoldDB" id="K6NZQ8"/>
<dbReference type="PROSITE" id="PS50943">
    <property type="entry name" value="HTH_CROC1"/>
    <property type="match status" value="1"/>
</dbReference>
<comment type="caution">
    <text evidence="3">The sequence shown here is derived from an EMBL/GenBank/DDBJ whole genome shotgun (WGS) entry which is preliminary data.</text>
</comment>
<evidence type="ECO:0000256" key="1">
    <source>
        <dbReference type="SAM" id="MobiDB-lite"/>
    </source>
</evidence>
<dbReference type="InterPro" id="IPR001387">
    <property type="entry name" value="Cro/C1-type_HTH"/>
</dbReference>
<dbReference type="STRING" id="867903.ThesuDRAFT_02093"/>
<sequence length="456" mass="47104">MTGRWNRRDHPDRPSRRPLHRPGDQPAPDGGAPGRRDGEAGPEARGRARPGREGVASRLREARRRLGLSQRELAVRAGVSRQAIGAIEAGRMTPSLAVAMRLARALGCRVEDLFRLDEPAPEMVVELAPATALATPRQDRDGGPVPAGAGARILVGRVGGRWVGHLLQGDGAFTPGLVPAGARLLAPAGGGPAPGPGAGGRWRAALLEPPGDLARSILIAGCAPELSLWSRALGAGRYGVTLHRIPANSRQALELLRAGMVHGAGVHLAGSAGEPDNLPLIRAVLEGLEAVVVRLGVWEEGLVVAPGNPLGLRGVADLARPGVVVVNREPGAGCRALLEQSLAVAGIPPAAVAGFDRQAADHLEVARAVARGQAHAGITTAAVAAAYGLDFIPFRSVAYDLVFLRSVLDEPAVQALLGSLGDAWVRRQLAALGGFDTSATGTVTARIPLMLESPGP</sequence>
<dbReference type="InterPro" id="IPR024370">
    <property type="entry name" value="PBP_domain"/>
</dbReference>
<feature type="compositionally biased region" description="Basic and acidic residues" evidence="1">
    <location>
        <begin position="34"/>
        <end position="52"/>
    </location>
</feature>
<dbReference type="OrthoDB" id="9804758at2"/>
<dbReference type="Proteomes" id="UP000005710">
    <property type="component" value="Unassembled WGS sequence"/>
</dbReference>
<organism evidence="3 4">
    <name type="scientific">Thermaerobacter subterraneus DSM 13965</name>
    <dbReference type="NCBI Taxonomy" id="867903"/>
    <lineage>
        <taxon>Bacteria</taxon>
        <taxon>Bacillati</taxon>
        <taxon>Bacillota</taxon>
        <taxon>Clostridia</taxon>
        <taxon>Eubacteriales</taxon>
        <taxon>Clostridiales Family XVII. Incertae Sedis</taxon>
        <taxon>Thermaerobacter</taxon>
    </lineage>
</organism>
<dbReference type="Pfam" id="PF01381">
    <property type="entry name" value="HTH_3"/>
    <property type="match status" value="1"/>
</dbReference>
<dbReference type="eggNOG" id="COG1476">
    <property type="taxonomic scope" value="Bacteria"/>
</dbReference>
<feature type="compositionally biased region" description="Basic and acidic residues" evidence="1">
    <location>
        <begin position="1"/>
        <end position="15"/>
    </location>
</feature>
<keyword evidence="4" id="KW-1185">Reference proteome</keyword>
<reference evidence="3" key="2">
    <citation type="submission" date="2012-10" db="EMBL/GenBank/DDBJ databases">
        <title>Improved high-quality draft of Thermaerobacter subterraneus C21, DSM 13965.</title>
        <authorList>
            <consortium name="DOE Joint Genome Institute"/>
            <person name="Eisen J."/>
            <person name="Huntemann M."/>
            <person name="Wei C.-L."/>
            <person name="Han J."/>
            <person name="Detter J.C."/>
            <person name="Han C."/>
            <person name="Tapia R."/>
            <person name="Chen A."/>
            <person name="Kyrpides N."/>
            <person name="Mavromatis K."/>
            <person name="Markowitz V."/>
            <person name="Szeto E."/>
            <person name="Ivanova N."/>
            <person name="Mikhailova N."/>
            <person name="Ovchinnikova G."/>
            <person name="Pagani I."/>
            <person name="Pati A."/>
            <person name="Goodwin L."/>
            <person name="Nordberg H.P."/>
            <person name="Cantor M.N."/>
            <person name="Hua S.X."/>
            <person name="Woyke T."/>
            <person name="Eisen J."/>
            <person name="Klenk H.-P."/>
        </authorList>
    </citation>
    <scope>NUCLEOTIDE SEQUENCE [LARGE SCALE GENOMIC DNA]</scope>
    <source>
        <strain evidence="3">DSM 13965</strain>
    </source>
</reference>
<dbReference type="EMBL" id="AENY02000003">
    <property type="protein sequence ID" value="EKP94360.1"/>
    <property type="molecule type" value="Genomic_DNA"/>
</dbReference>
<dbReference type="eggNOG" id="COG1910">
    <property type="taxonomic scope" value="Bacteria"/>
</dbReference>
<feature type="region of interest" description="Disordered" evidence="1">
    <location>
        <begin position="1"/>
        <end position="58"/>
    </location>
</feature>
<dbReference type="PANTHER" id="PTHR38431:SF1">
    <property type="entry name" value="BLL2305 PROTEIN"/>
    <property type="match status" value="1"/>
</dbReference>
<dbReference type="InterPro" id="IPR010982">
    <property type="entry name" value="Lambda_DNA-bd_dom_sf"/>
</dbReference>
<gene>
    <name evidence="3" type="ORF">ThesuDRAFT_02093</name>
</gene>
<dbReference type="GO" id="GO:0003677">
    <property type="term" value="F:DNA binding"/>
    <property type="evidence" value="ECO:0007669"/>
    <property type="project" value="InterPro"/>
</dbReference>
<reference evidence="3" key="1">
    <citation type="submission" date="2010-10" db="EMBL/GenBank/DDBJ databases">
        <authorList>
            <consortium name="US DOE Joint Genome Institute (JGI-PGF)"/>
            <person name="Lucas S."/>
            <person name="Copeland A."/>
            <person name="Lapidus A."/>
            <person name="Bruce D."/>
            <person name="Goodwin L."/>
            <person name="Pitluck S."/>
            <person name="Kyrpides N."/>
            <person name="Mavromatis K."/>
            <person name="Detter J.C."/>
            <person name="Han C."/>
            <person name="Land M."/>
            <person name="Hauser L."/>
            <person name="Markowitz V."/>
            <person name="Cheng J.-F."/>
            <person name="Hugenholtz P."/>
            <person name="Woyke T."/>
            <person name="Wu D."/>
            <person name="Pukall R."/>
            <person name="Wahrenburg C."/>
            <person name="Brambilla E."/>
            <person name="Klenk H.-P."/>
            <person name="Eisen J.A."/>
        </authorList>
    </citation>
    <scope>NUCLEOTIDE SEQUENCE [LARGE SCALE GENOMIC DNA]</scope>
    <source>
        <strain evidence="3">DSM 13965</strain>
    </source>
</reference>
<dbReference type="RefSeq" id="WP_006904375.1">
    <property type="nucleotide sequence ID" value="NZ_JH976535.1"/>
</dbReference>
<accession>K6NZQ8</accession>
<evidence type="ECO:0000313" key="3">
    <source>
        <dbReference type="EMBL" id="EKP94360.1"/>
    </source>
</evidence>
<dbReference type="Pfam" id="PF12727">
    <property type="entry name" value="PBP_like"/>
    <property type="match status" value="1"/>
</dbReference>
<dbReference type="CDD" id="cd00093">
    <property type="entry name" value="HTH_XRE"/>
    <property type="match status" value="1"/>
</dbReference>
<name>K6NZQ8_9FIRM</name>
<proteinExistence type="predicted"/>
<evidence type="ECO:0000313" key="4">
    <source>
        <dbReference type="Proteomes" id="UP000005710"/>
    </source>
</evidence>
<dbReference type="SUPFAM" id="SSF53850">
    <property type="entry name" value="Periplasmic binding protein-like II"/>
    <property type="match status" value="1"/>
</dbReference>
<dbReference type="SUPFAM" id="SSF47413">
    <property type="entry name" value="lambda repressor-like DNA-binding domains"/>
    <property type="match status" value="1"/>
</dbReference>
<feature type="domain" description="HTH cro/C1-type" evidence="2">
    <location>
        <begin position="59"/>
        <end position="113"/>
    </location>
</feature>
<dbReference type="Gene3D" id="3.40.190.10">
    <property type="entry name" value="Periplasmic binding protein-like II"/>
    <property type="match status" value="1"/>
</dbReference>
<dbReference type="PANTHER" id="PTHR38431">
    <property type="entry name" value="BLL2305 PROTEIN"/>
    <property type="match status" value="1"/>
</dbReference>